<sequence length="334" mass="38097">MPLFGDFDHRVVVGSFTPDPERMQVDQEQHGLGLQATWLYGFFHDEDGLTYCCERKFVGSLTSGCFVMTQNGDPSRELDVHPDSGRSARGELRRVLGGVERKWSDPVFQRLPKGTLPEGEQPMTLHWTGDRLTYDEGDILQLEGESAGNGVQFFVPSRKLPLLYTSTCYWMTGEFQGKRVQGPIWFDNGYWRHGMEWKEYGYFNDLQIMWGVFCNKFADGGYEWGHLVMGREGFTPGVVVEGDQVAAMTPTLDARFDMDGDDWPNSATYDVAGTQYEFVGPQTGRMTEFSESRWANYRAQYGQIRRIGDERELVDGLTWLEGFGNRVTEDGLRK</sequence>
<reference evidence="1 2" key="1">
    <citation type="submission" date="2020-04" db="EMBL/GenBank/DDBJ databases">
        <authorList>
            <person name="Klaysubun C."/>
            <person name="Duangmal K."/>
            <person name="Lipun K."/>
        </authorList>
    </citation>
    <scope>NUCLEOTIDE SEQUENCE [LARGE SCALE GENOMIC DNA]</scope>
    <source>
        <strain evidence="1 2">K10HN5</strain>
    </source>
</reference>
<proteinExistence type="predicted"/>
<organism evidence="1 2">
    <name type="scientific">Pseudonocardia acidicola</name>
    <dbReference type="NCBI Taxonomy" id="2724939"/>
    <lineage>
        <taxon>Bacteria</taxon>
        <taxon>Bacillati</taxon>
        <taxon>Actinomycetota</taxon>
        <taxon>Actinomycetes</taxon>
        <taxon>Pseudonocardiales</taxon>
        <taxon>Pseudonocardiaceae</taxon>
        <taxon>Pseudonocardia</taxon>
    </lineage>
</organism>
<comment type="caution">
    <text evidence="1">The sequence shown here is derived from an EMBL/GenBank/DDBJ whole genome shotgun (WGS) entry which is preliminary data.</text>
</comment>
<name>A0ABX1SBL1_9PSEU</name>
<accession>A0ABX1SBL1</accession>
<gene>
    <name evidence="1" type="ORF">HF526_12870</name>
</gene>
<evidence type="ECO:0000313" key="2">
    <source>
        <dbReference type="Proteomes" id="UP000820669"/>
    </source>
</evidence>
<evidence type="ECO:0000313" key="1">
    <source>
        <dbReference type="EMBL" id="NMH98197.1"/>
    </source>
</evidence>
<dbReference type="EMBL" id="JAAXLA010000020">
    <property type="protein sequence ID" value="NMH98197.1"/>
    <property type="molecule type" value="Genomic_DNA"/>
</dbReference>
<protein>
    <submittedName>
        <fullName evidence="1">Uncharacterized protein</fullName>
    </submittedName>
</protein>
<dbReference type="RefSeq" id="WP_169381646.1">
    <property type="nucleotide sequence ID" value="NZ_JAAXLA010000020.1"/>
</dbReference>
<keyword evidence="2" id="KW-1185">Reference proteome</keyword>
<dbReference type="Proteomes" id="UP000820669">
    <property type="component" value="Unassembled WGS sequence"/>
</dbReference>